<feature type="transmembrane region" description="Helical" evidence="1">
    <location>
        <begin position="440"/>
        <end position="462"/>
    </location>
</feature>
<sequence>MNNWFKQNGVHFAVAGLFIAICFFYFTPAFQGKVLVQSDVIQAQGMQKEIMDVRAKTGKAPLWTNQVFGGMPAYQIWAFYPSNITTYVISALKTVFPNPIDTVLLSLFGAYLLFCVLKLNPWLAAAGAIAFTFSSYNFILLHAGHSNQAYAITFFAPILAGIILTLRGKHWLGAILTTFFLAMEIRSNHIQMAYYLMLSLLILVGIELYHAIKNKTTTIFFESIAYLAGATLVAVMINASILWTTYEYGQESIRGKSNLSQKATSGNSNGLDKEYAYGWSQGIGECITFLIPNAYGGGSGGALKADSKVAQALIDKGVPQDQATGFAAQLPTYWGGKPFTEGPWYFGAGICFLFVFGLMIVRGRIKWWLLATVILSMLLSFGKNFTLVSDLFFNYFPLYNKFRAVESILVLTQLAFPILAFLAIKEALQTKDKAFILKKLFLSLYITGGIALLVALLPQLFFSFKSSTGDESLIAQLTQAFQGDSSFANTIVNSDLVQDRASLARMDAIRSLVFVLITFGVLWAFIKQKINLQITSLLILAVTLVDLWSVDKRYLKDDSFQAKDEALQARTPREVDQFILRDTDPDFRVLDLTLRDPFADASTSYFHKTLGGYHAAKLKRFQELIENQFSKSLNQDALDMLNTKYVITADPKTQAVGMKANATACGHAWFVEQVRFADNADQEMQAISSFDPKKEAIVDKKYQPLIDTKQNAIDPNGKITLVSYAPEHLVYETGSTSNQVAVFSEIYYDKGWKMLIDGQEKPYFRADYLLRAAQIPVGNHKIEFIFHPNSYYTGEGISMAGSILLVLAFGGYVFAESRKKKVVKTV</sequence>
<dbReference type="RefSeq" id="WP_157562812.1">
    <property type="nucleotide sequence ID" value="NZ_WPIK01000001.1"/>
</dbReference>
<feature type="transmembrane region" description="Helical" evidence="1">
    <location>
        <begin position="12"/>
        <end position="30"/>
    </location>
</feature>
<feature type="transmembrane region" description="Helical" evidence="1">
    <location>
        <begin position="149"/>
        <end position="166"/>
    </location>
</feature>
<feature type="transmembrane region" description="Helical" evidence="1">
    <location>
        <begin position="532"/>
        <end position="550"/>
    </location>
</feature>
<feature type="transmembrane region" description="Helical" evidence="1">
    <location>
        <begin position="368"/>
        <end position="388"/>
    </location>
</feature>
<name>A0A7K1SRP3_9SPHI</name>
<keyword evidence="3" id="KW-1185">Reference proteome</keyword>
<feature type="transmembrane region" description="Helical" evidence="1">
    <location>
        <begin position="344"/>
        <end position="361"/>
    </location>
</feature>
<keyword evidence="1" id="KW-0472">Membrane</keyword>
<evidence type="ECO:0000256" key="1">
    <source>
        <dbReference type="SAM" id="Phobius"/>
    </source>
</evidence>
<dbReference type="AlphaFoldDB" id="A0A7K1SRP3"/>
<gene>
    <name evidence="2" type="ORF">GO621_00430</name>
</gene>
<feature type="transmembrane region" description="Helical" evidence="1">
    <location>
        <begin position="122"/>
        <end position="143"/>
    </location>
</feature>
<reference evidence="2 3" key="1">
    <citation type="submission" date="2019-12" db="EMBL/GenBank/DDBJ databases">
        <title>Mucilaginibacter sp. HMF7410 genome sequencing and assembly.</title>
        <authorList>
            <person name="Kang H."/>
            <person name="Cha I."/>
            <person name="Kim H."/>
            <person name="Joh K."/>
        </authorList>
    </citation>
    <scope>NUCLEOTIDE SEQUENCE [LARGE SCALE GENOMIC DNA]</scope>
    <source>
        <strain evidence="2 3">HMF7410</strain>
    </source>
</reference>
<organism evidence="2 3">
    <name type="scientific">Mucilaginibacter arboris</name>
    <dbReference type="NCBI Taxonomy" id="2682090"/>
    <lineage>
        <taxon>Bacteria</taxon>
        <taxon>Pseudomonadati</taxon>
        <taxon>Bacteroidota</taxon>
        <taxon>Sphingobacteriia</taxon>
        <taxon>Sphingobacteriales</taxon>
        <taxon>Sphingobacteriaceae</taxon>
        <taxon>Mucilaginibacter</taxon>
    </lineage>
</organism>
<feature type="transmembrane region" description="Helical" evidence="1">
    <location>
        <begin position="408"/>
        <end position="428"/>
    </location>
</feature>
<evidence type="ECO:0000313" key="3">
    <source>
        <dbReference type="Proteomes" id="UP000462014"/>
    </source>
</evidence>
<dbReference type="PANTHER" id="PTHR38454:SF1">
    <property type="entry name" value="INTEGRAL MEMBRANE PROTEIN"/>
    <property type="match status" value="1"/>
</dbReference>
<feature type="transmembrane region" description="Helical" evidence="1">
    <location>
        <begin position="508"/>
        <end position="525"/>
    </location>
</feature>
<dbReference type="Proteomes" id="UP000462014">
    <property type="component" value="Unassembled WGS sequence"/>
</dbReference>
<feature type="transmembrane region" description="Helical" evidence="1">
    <location>
        <begin position="193"/>
        <end position="212"/>
    </location>
</feature>
<keyword evidence="1" id="KW-0812">Transmembrane</keyword>
<comment type="caution">
    <text evidence="2">The sequence shown here is derived from an EMBL/GenBank/DDBJ whole genome shotgun (WGS) entry which is preliminary data.</text>
</comment>
<accession>A0A7K1SRP3</accession>
<feature type="transmembrane region" description="Helical" evidence="1">
    <location>
        <begin position="224"/>
        <end position="246"/>
    </location>
</feature>
<feature type="transmembrane region" description="Helical" evidence="1">
    <location>
        <begin position="796"/>
        <end position="815"/>
    </location>
</feature>
<dbReference type="Pfam" id="PF09586">
    <property type="entry name" value="YfhO"/>
    <property type="match status" value="1"/>
</dbReference>
<keyword evidence="1" id="KW-1133">Transmembrane helix</keyword>
<dbReference type="InterPro" id="IPR018580">
    <property type="entry name" value="Uncharacterised_YfhO"/>
</dbReference>
<feature type="transmembrane region" description="Helical" evidence="1">
    <location>
        <begin position="100"/>
        <end position="117"/>
    </location>
</feature>
<evidence type="ECO:0000313" key="2">
    <source>
        <dbReference type="EMBL" id="MVN19998.1"/>
    </source>
</evidence>
<protein>
    <submittedName>
        <fullName evidence="2">YfhO family protein</fullName>
    </submittedName>
</protein>
<dbReference type="EMBL" id="WPIK01000001">
    <property type="protein sequence ID" value="MVN19998.1"/>
    <property type="molecule type" value="Genomic_DNA"/>
</dbReference>
<proteinExistence type="predicted"/>
<dbReference type="PANTHER" id="PTHR38454">
    <property type="entry name" value="INTEGRAL MEMBRANE PROTEIN-RELATED"/>
    <property type="match status" value="1"/>
</dbReference>